<protein>
    <recommendedName>
        <fullName evidence="5">TAZ-type domain-containing protein</fullName>
    </recommendedName>
</protein>
<dbReference type="InterPro" id="IPR035898">
    <property type="entry name" value="TAZ_dom_sf"/>
</dbReference>
<dbReference type="SMART" id="SM00551">
    <property type="entry name" value="ZnF_TAZ"/>
    <property type="match status" value="1"/>
</dbReference>
<sequence>MEALVHICRDGCRTIGPRDQALKGSRSAVCKFPACKGIELLVRHFSACRVRVPGGCANCKRMWQLLELHSRMCFTPDTCKVPLCRHFKVKIQHLGRKEETKWNLLARKVLESRGTMSCISERRKISAPKPAGNCRMASHLVGTI</sequence>
<dbReference type="GO" id="GO:0006950">
    <property type="term" value="P:response to stress"/>
    <property type="evidence" value="ECO:0007669"/>
    <property type="project" value="UniProtKB-ARBA"/>
</dbReference>
<evidence type="ECO:0000256" key="2">
    <source>
        <dbReference type="ARBA" id="ARBA00022771"/>
    </source>
</evidence>
<evidence type="ECO:0000256" key="1">
    <source>
        <dbReference type="ARBA" id="ARBA00022723"/>
    </source>
</evidence>
<keyword evidence="4" id="KW-0862">Zinc</keyword>
<dbReference type="PANTHER" id="PTHR46287:SF11">
    <property type="entry name" value="BTB_POZ AND TAZ DOMAIN-CONTAINING PROTEIN 4"/>
    <property type="match status" value="1"/>
</dbReference>
<proteinExistence type="predicted"/>
<accession>A0A0A9I1M4</accession>
<evidence type="ECO:0000259" key="5">
    <source>
        <dbReference type="PROSITE" id="PS50134"/>
    </source>
</evidence>
<dbReference type="InterPro" id="IPR000197">
    <property type="entry name" value="Znf_TAZ"/>
</dbReference>
<dbReference type="SUPFAM" id="SSF57933">
    <property type="entry name" value="TAZ domain"/>
    <property type="match status" value="1"/>
</dbReference>
<reference evidence="6" key="1">
    <citation type="submission" date="2014-09" db="EMBL/GenBank/DDBJ databases">
        <authorList>
            <person name="Magalhaes I.L.F."/>
            <person name="Oliveira U."/>
            <person name="Santos F.R."/>
            <person name="Vidigal T.H.D.A."/>
            <person name="Brescovit A.D."/>
            <person name="Santos A.J."/>
        </authorList>
    </citation>
    <scope>NUCLEOTIDE SEQUENCE</scope>
    <source>
        <tissue evidence="6">Shoot tissue taken approximately 20 cm above the soil surface</tissue>
    </source>
</reference>
<dbReference type="FunFam" id="1.20.1020.10:FF:000004">
    <property type="entry name" value="BTB/POZ and TAZ domain-containing protein 2"/>
    <property type="match status" value="1"/>
</dbReference>
<evidence type="ECO:0000256" key="4">
    <source>
        <dbReference type="ARBA" id="ARBA00022833"/>
    </source>
</evidence>
<dbReference type="PANTHER" id="PTHR46287">
    <property type="entry name" value="BTB/POZ AND TAZ DOMAIN-CONTAINING PROTEIN 3-RELATED"/>
    <property type="match status" value="1"/>
</dbReference>
<dbReference type="EMBL" id="GBRH01158848">
    <property type="protein sequence ID" value="JAE39048.1"/>
    <property type="molecule type" value="Transcribed_RNA"/>
</dbReference>
<feature type="domain" description="TAZ-type" evidence="5">
    <location>
        <begin position="1"/>
        <end position="87"/>
    </location>
</feature>
<evidence type="ECO:0000313" key="6">
    <source>
        <dbReference type="EMBL" id="JAE39048.1"/>
    </source>
</evidence>
<dbReference type="Pfam" id="PF02135">
    <property type="entry name" value="zf-TAZ"/>
    <property type="match status" value="1"/>
</dbReference>
<dbReference type="PROSITE" id="PS50134">
    <property type="entry name" value="ZF_TAZ"/>
    <property type="match status" value="1"/>
</dbReference>
<name>A0A0A9I1M4_ARUDO</name>
<organism evidence="6">
    <name type="scientific">Arundo donax</name>
    <name type="common">Giant reed</name>
    <name type="synonym">Donax arundinaceus</name>
    <dbReference type="NCBI Taxonomy" id="35708"/>
    <lineage>
        <taxon>Eukaryota</taxon>
        <taxon>Viridiplantae</taxon>
        <taxon>Streptophyta</taxon>
        <taxon>Embryophyta</taxon>
        <taxon>Tracheophyta</taxon>
        <taxon>Spermatophyta</taxon>
        <taxon>Magnoliopsida</taxon>
        <taxon>Liliopsida</taxon>
        <taxon>Poales</taxon>
        <taxon>Poaceae</taxon>
        <taxon>PACMAD clade</taxon>
        <taxon>Arundinoideae</taxon>
        <taxon>Arundineae</taxon>
        <taxon>Arundo</taxon>
    </lineage>
</organism>
<dbReference type="InterPro" id="IPR044513">
    <property type="entry name" value="BT1/2/3/4/5"/>
</dbReference>
<reference evidence="6" key="2">
    <citation type="journal article" date="2015" name="Data Brief">
        <title>Shoot transcriptome of the giant reed, Arundo donax.</title>
        <authorList>
            <person name="Barrero R.A."/>
            <person name="Guerrero F.D."/>
            <person name="Moolhuijzen P."/>
            <person name="Goolsby J.A."/>
            <person name="Tidwell J."/>
            <person name="Bellgard S.E."/>
            <person name="Bellgard M.I."/>
        </authorList>
    </citation>
    <scope>NUCLEOTIDE SEQUENCE</scope>
    <source>
        <tissue evidence="6">Shoot tissue taken approximately 20 cm above the soil surface</tissue>
    </source>
</reference>
<dbReference type="Gene3D" id="1.20.1020.10">
    <property type="entry name" value="TAZ domain"/>
    <property type="match status" value="1"/>
</dbReference>
<keyword evidence="1" id="KW-0479">Metal-binding</keyword>
<evidence type="ECO:0000256" key="3">
    <source>
        <dbReference type="ARBA" id="ARBA00022786"/>
    </source>
</evidence>
<dbReference type="GO" id="GO:0008270">
    <property type="term" value="F:zinc ion binding"/>
    <property type="evidence" value="ECO:0007669"/>
    <property type="project" value="UniProtKB-KW"/>
</dbReference>
<keyword evidence="2" id="KW-0863">Zinc-finger</keyword>
<keyword evidence="3" id="KW-0833">Ubl conjugation pathway</keyword>
<dbReference type="AlphaFoldDB" id="A0A0A9I1M4"/>